<evidence type="ECO:0000256" key="6">
    <source>
        <dbReference type="ARBA" id="ARBA00022692"/>
    </source>
</evidence>
<dbReference type="Gene3D" id="2.60.40.10">
    <property type="entry name" value="Immunoglobulins"/>
    <property type="match status" value="2"/>
</dbReference>
<dbReference type="InterPro" id="IPR001187">
    <property type="entry name" value="Tissue_factor"/>
</dbReference>
<evidence type="ECO:0000256" key="15">
    <source>
        <dbReference type="ARBA" id="ARBA00023288"/>
    </source>
</evidence>
<evidence type="ECO:0000256" key="18">
    <source>
        <dbReference type="SAM" id="SignalP"/>
    </source>
</evidence>
<evidence type="ECO:0000256" key="9">
    <source>
        <dbReference type="ARBA" id="ARBA00022989"/>
    </source>
</evidence>
<dbReference type="Ensembl" id="ENSLOCT00000009896.1">
    <property type="protein sequence ID" value="ENSLOCP00000009884.1"/>
    <property type="gene ID" value="ENSLOCG00000008142.1"/>
</dbReference>
<evidence type="ECO:0000256" key="2">
    <source>
        <dbReference type="ARBA" id="ARBA00004479"/>
    </source>
</evidence>
<dbReference type="PANTHER" id="PTHR20859">
    <property type="entry name" value="INTERFERON/INTERLEUKIN RECEPTOR"/>
    <property type="match status" value="1"/>
</dbReference>
<evidence type="ECO:0000256" key="12">
    <source>
        <dbReference type="ARBA" id="ARBA00023139"/>
    </source>
</evidence>
<keyword evidence="15" id="KW-0449">Lipoprotein</keyword>
<organism evidence="21 22">
    <name type="scientific">Lepisosteus oculatus</name>
    <name type="common">Spotted gar</name>
    <dbReference type="NCBI Taxonomy" id="7918"/>
    <lineage>
        <taxon>Eukaryota</taxon>
        <taxon>Metazoa</taxon>
        <taxon>Chordata</taxon>
        <taxon>Craniata</taxon>
        <taxon>Vertebrata</taxon>
        <taxon>Euteleostomi</taxon>
        <taxon>Actinopterygii</taxon>
        <taxon>Neopterygii</taxon>
        <taxon>Holostei</taxon>
        <taxon>Semionotiformes</taxon>
        <taxon>Lepisosteidae</taxon>
        <taxon>Lepisosteus</taxon>
    </lineage>
</organism>
<evidence type="ECO:0000256" key="3">
    <source>
        <dbReference type="ARBA" id="ARBA00009197"/>
    </source>
</evidence>
<dbReference type="GeneTree" id="ENSGT00390000012668"/>
<name>W5MNC5_LEPOC</name>
<evidence type="ECO:0000256" key="4">
    <source>
        <dbReference type="ARBA" id="ARBA00011184"/>
    </source>
</evidence>
<keyword evidence="10" id="KW-0094">Blood coagulation</keyword>
<evidence type="ECO:0000259" key="19">
    <source>
        <dbReference type="Pfam" id="PF01108"/>
    </source>
</evidence>
<dbReference type="SUPFAM" id="SSF49265">
    <property type="entry name" value="Fibronectin type III"/>
    <property type="match status" value="2"/>
</dbReference>
<dbReference type="eggNOG" id="ENOG502RA1F">
    <property type="taxonomic scope" value="Eukaryota"/>
</dbReference>
<dbReference type="InterPro" id="IPR015373">
    <property type="entry name" value="Interferon/interleukin_rcp_dom"/>
</dbReference>
<keyword evidence="11 17" id="KW-0472">Membrane</keyword>
<feature type="transmembrane region" description="Helical" evidence="17">
    <location>
        <begin position="246"/>
        <end position="269"/>
    </location>
</feature>
<feature type="domain" description="Fibronectin type-III" evidence="19">
    <location>
        <begin position="9"/>
        <end position="100"/>
    </location>
</feature>
<dbReference type="Proteomes" id="UP000018468">
    <property type="component" value="Linkage group LG10"/>
</dbReference>
<feature type="signal peptide" evidence="18">
    <location>
        <begin position="1"/>
        <end position="22"/>
    </location>
</feature>
<dbReference type="Bgee" id="ENSLOCG00000008142">
    <property type="expression patterns" value="Expressed in zone of skin and 13 other cell types or tissues"/>
</dbReference>
<comment type="similarity">
    <text evidence="3">Belongs to the tissue factor family.</text>
</comment>
<dbReference type="GO" id="GO:0005886">
    <property type="term" value="C:plasma membrane"/>
    <property type="evidence" value="ECO:0000318"/>
    <property type="project" value="GO_Central"/>
</dbReference>
<dbReference type="Pfam" id="PF01108">
    <property type="entry name" value="Tissue_fac"/>
    <property type="match status" value="1"/>
</dbReference>
<dbReference type="Pfam" id="PF09294">
    <property type="entry name" value="Interfer-bind"/>
    <property type="match status" value="1"/>
</dbReference>
<reference evidence="22" key="1">
    <citation type="submission" date="2011-12" db="EMBL/GenBank/DDBJ databases">
        <title>The Draft Genome of Lepisosteus oculatus.</title>
        <authorList>
            <consortium name="The Broad Institute Genome Assembly &amp; Analysis Group"/>
            <consortium name="Computational R&amp;D Group"/>
            <consortium name="and Sequencing Platform"/>
            <person name="Di Palma F."/>
            <person name="Alfoldi J."/>
            <person name="Johnson J."/>
            <person name="Berlin A."/>
            <person name="Gnerre S."/>
            <person name="Jaffe D."/>
            <person name="MacCallum I."/>
            <person name="Young S."/>
            <person name="Walker B.J."/>
            <person name="Lander E.S."/>
            <person name="Lindblad-Toh K."/>
        </authorList>
    </citation>
    <scope>NUCLEOTIDE SEQUENCE [LARGE SCALE GENOMIC DNA]</scope>
</reference>
<feature type="domain" description="Interferon/interleukin receptor" evidence="20">
    <location>
        <begin position="125"/>
        <end position="231"/>
    </location>
</feature>
<proteinExistence type="inferred from homology"/>
<keyword evidence="6 17" id="KW-0812">Transmembrane</keyword>
<dbReference type="KEGG" id="loc:102687701"/>
<evidence type="ECO:0000256" key="1">
    <source>
        <dbReference type="ARBA" id="ARBA00002201"/>
    </source>
</evidence>
<evidence type="ECO:0000256" key="11">
    <source>
        <dbReference type="ARBA" id="ARBA00023136"/>
    </source>
</evidence>
<keyword evidence="8 18" id="KW-0732">Signal</keyword>
<evidence type="ECO:0000259" key="20">
    <source>
        <dbReference type="Pfam" id="PF09294"/>
    </source>
</evidence>
<protein>
    <recommendedName>
        <fullName evidence="5">Tissue factor</fullName>
    </recommendedName>
    <alternativeName>
        <fullName evidence="16">Coagulation factor III</fullName>
    </alternativeName>
</protein>
<accession>W5MNC5</accession>
<sequence length="289" mass="32811">MLFYIGYLVFVSSLCLHGKVSGDEDFPKARNLTWSSINFKTILMWQPKPTNYVYTVEYYALGKDRMKSRNCIKKDVVECDLTRQLTDLKETYIADVISEPLPGQPFDQVEFPHTSSERFCPYKDTIIGRPDFDVEVNEAKDKITLHIKDPISAVSSGNRLLNMRDIFNGDLQYKIIYKKAESTGKKEEHTKSNTFELKVDRGKSYCFNVQAYIPTRVYGKQLGELSQLKCSPAGEKSFFEEYGIRVIAAVIITVIIISILIIALVVILCKRSQNGSGGPDKEGMSLRNV</sequence>
<keyword evidence="7" id="KW-0356">Hemostasis</keyword>
<evidence type="ECO:0000256" key="8">
    <source>
        <dbReference type="ARBA" id="ARBA00022729"/>
    </source>
</evidence>
<keyword evidence="14" id="KW-0325">Glycoprotein</keyword>
<evidence type="ECO:0000256" key="14">
    <source>
        <dbReference type="ARBA" id="ARBA00023180"/>
    </source>
</evidence>
<keyword evidence="12" id="KW-0564">Palmitate</keyword>
<dbReference type="EMBL" id="AHAT01016122">
    <property type="status" value="NOT_ANNOTATED_CDS"/>
    <property type="molecule type" value="Genomic_DNA"/>
</dbReference>
<dbReference type="PRINTS" id="PR00346">
    <property type="entry name" value="TISSUEFACTOR"/>
</dbReference>
<evidence type="ECO:0000256" key="13">
    <source>
        <dbReference type="ARBA" id="ARBA00023157"/>
    </source>
</evidence>
<dbReference type="InterPro" id="IPR013783">
    <property type="entry name" value="Ig-like_fold"/>
</dbReference>
<dbReference type="GO" id="GO:0007596">
    <property type="term" value="P:blood coagulation"/>
    <property type="evidence" value="ECO:0007669"/>
    <property type="project" value="UniProtKB-KW"/>
</dbReference>
<evidence type="ECO:0000313" key="22">
    <source>
        <dbReference type="Proteomes" id="UP000018468"/>
    </source>
</evidence>
<keyword evidence="22" id="KW-1185">Reference proteome</keyword>
<dbReference type="PANTHER" id="PTHR20859:SF22">
    <property type="entry name" value="TISSUE FACTOR"/>
    <property type="match status" value="1"/>
</dbReference>
<dbReference type="InterPro" id="IPR050650">
    <property type="entry name" value="Type-II_Cytokine-TF_Rcpt"/>
</dbReference>
<comment type="subunit">
    <text evidence="4">Interacts with HSPE; the interaction, inhibited by heparin, promotes the generation of activated factor X and activates coagulation in the presence of activated factor VII.</text>
</comment>
<evidence type="ECO:0000256" key="5">
    <source>
        <dbReference type="ARBA" id="ARBA00018722"/>
    </source>
</evidence>
<evidence type="ECO:0000256" key="7">
    <source>
        <dbReference type="ARBA" id="ARBA00022696"/>
    </source>
</evidence>
<evidence type="ECO:0000256" key="16">
    <source>
        <dbReference type="ARBA" id="ARBA00031171"/>
    </source>
</evidence>
<reference evidence="21" key="3">
    <citation type="submission" date="2025-09" db="UniProtKB">
        <authorList>
            <consortium name="Ensembl"/>
        </authorList>
    </citation>
    <scope>IDENTIFICATION</scope>
</reference>
<dbReference type="InParanoid" id="W5MNC5"/>
<dbReference type="GO" id="GO:0004896">
    <property type="term" value="F:cytokine receptor activity"/>
    <property type="evidence" value="ECO:0000318"/>
    <property type="project" value="GO_Central"/>
</dbReference>
<reference evidence="21" key="2">
    <citation type="submission" date="2025-08" db="UniProtKB">
        <authorList>
            <consortium name="Ensembl"/>
        </authorList>
    </citation>
    <scope>IDENTIFICATION</scope>
</reference>
<evidence type="ECO:0000256" key="10">
    <source>
        <dbReference type="ARBA" id="ARBA00023084"/>
    </source>
</evidence>
<comment type="subcellular location">
    <subcellularLocation>
        <location evidence="2">Membrane</location>
        <topology evidence="2">Single-pass type I membrane protein</topology>
    </subcellularLocation>
</comment>
<dbReference type="CTD" id="567257"/>
<dbReference type="InterPro" id="IPR036116">
    <property type="entry name" value="FN3_sf"/>
</dbReference>
<dbReference type="InterPro" id="IPR003961">
    <property type="entry name" value="FN3_dom"/>
</dbReference>
<dbReference type="GO" id="GO:0002040">
    <property type="term" value="P:sprouting angiogenesis"/>
    <property type="evidence" value="ECO:0007669"/>
    <property type="project" value="Ensembl"/>
</dbReference>
<dbReference type="OrthoDB" id="8942372at2759"/>
<dbReference type="OMA" id="PINYVYT"/>
<comment type="function">
    <text evidence="1">Initiates blood coagulation by forming a complex with circulating factor VII or VIIa. The [TF:VIIa] complex activates factors IX or X by specific limited proteolysis. TF plays a role in normal hemostasis by initiating the cell-surface assembly and propagation of the coagulation protease cascade.</text>
</comment>
<dbReference type="GeneID" id="102687701"/>
<dbReference type="GO" id="GO:0019221">
    <property type="term" value="P:cytokine-mediated signaling pathway"/>
    <property type="evidence" value="ECO:0000318"/>
    <property type="project" value="GO_Central"/>
</dbReference>
<evidence type="ECO:0000313" key="21">
    <source>
        <dbReference type="Ensembl" id="ENSLOCP00000009884.1"/>
    </source>
</evidence>
<dbReference type="STRING" id="7918.ENSLOCP00000009884"/>
<keyword evidence="9 17" id="KW-1133">Transmembrane helix</keyword>
<dbReference type="FunFam" id="2.60.40.10:FF:000746">
    <property type="entry name" value="Tissue factor"/>
    <property type="match status" value="1"/>
</dbReference>
<evidence type="ECO:0000256" key="17">
    <source>
        <dbReference type="SAM" id="Phobius"/>
    </source>
</evidence>
<feature type="chain" id="PRO_5004866291" description="Tissue factor" evidence="18">
    <location>
        <begin position="23"/>
        <end position="289"/>
    </location>
</feature>
<dbReference type="AlphaFoldDB" id="W5MNC5"/>
<keyword evidence="13" id="KW-1015">Disulfide bond</keyword>